<evidence type="ECO:0000313" key="1">
    <source>
        <dbReference type="EMBL" id="WMV54371.1"/>
    </source>
</evidence>
<sequence length="93" mass="10599">MAIMGQQIQCCSIMKDITAIPFFPRSSLLHKRLGVVKSPDLVKKFHHAGDLNKTPAILVSSAFFQFSYFFHFMCSHFSVNQGKQSKNLQICQF</sequence>
<proteinExistence type="predicted"/>
<keyword evidence="2" id="KW-1185">Reference proteome</keyword>
<dbReference type="AlphaFoldDB" id="A0AAF0V0B4"/>
<protein>
    <submittedName>
        <fullName evidence="1">Uncharacterized protein</fullName>
    </submittedName>
</protein>
<dbReference type="EMBL" id="CP133622">
    <property type="protein sequence ID" value="WMV54371.1"/>
    <property type="molecule type" value="Genomic_DNA"/>
</dbReference>
<evidence type="ECO:0000313" key="2">
    <source>
        <dbReference type="Proteomes" id="UP001234989"/>
    </source>
</evidence>
<organism evidence="1 2">
    <name type="scientific">Solanum verrucosum</name>
    <dbReference type="NCBI Taxonomy" id="315347"/>
    <lineage>
        <taxon>Eukaryota</taxon>
        <taxon>Viridiplantae</taxon>
        <taxon>Streptophyta</taxon>
        <taxon>Embryophyta</taxon>
        <taxon>Tracheophyta</taxon>
        <taxon>Spermatophyta</taxon>
        <taxon>Magnoliopsida</taxon>
        <taxon>eudicotyledons</taxon>
        <taxon>Gunneridae</taxon>
        <taxon>Pentapetalae</taxon>
        <taxon>asterids</taxon>
        <taxon>lamiids</taxon>
        <taxon>Solanales</taxon>
        <taxon>Solanaceae</taxon>
        <taxon>Solanoideae</taxon>
        <taxon>Solaneae</taxon>
        <taxon>Solanum</taxon>
    </lineage>
</organism>
<reference evidence="1" key="1">
    <citation type="submission" date="2023-08" db="EMBL/GenBank/DDBJ databases">
        <title>A de novo genome assembly of Solanum verrucosum Schlechtendal, a Mexican diploid species geographically isolated from the other diploid A-genome species in potato relatives.</title>
        <authorList>
            <person name="Hosaka K."/>
        </authorList>
    </citation>
    <scope>NUCLEOTIDE SEQUENCE</scope>
    <source>
        <tissue evidence="1">Young leaves</tissue>
    </source>
</reference>
<gene>
    <name evidence="1" type="ORF">MTR67_047756</name>
</gene>
<name>A0AAF0V0B4_SOLVR</name>
<accession>A0AAF0V0B4</accession>
<dbReference type="Proteomes" id="UP001234989">
    <property type="component" value="Chromosome 11"/>
</dbReference>